<keyword evidence="2" id="KW-1185">Reference proteome</keyword>
<dbReference type="EMBL" id="VSDO01000006">
    <property type="protein sequence ID" value="TYA10207.1"/>
    <property type="molecule type" value="Genomic_DNA"/>
</dbReference>
<accession>A0A5D0CNH8</accession>
<comment type="caution">
    <text evidence="1">The sequence shown here is derived from an EMBL/GenBank/DDBJ whole genome shotgun (WGS) entry which is preliminary data.</text>
</comment>
<gene>
    <name evidence="1" type="ORF">FRY98_26850</name>
</gene>
<dbReference type="AlphaFoldDB" id="A0A5D0CNH8"/>
<name>A0A5D0CNH8_9BACL</name>
<evidence type="ECO:0000313" key="1">
    <source>
        <dbReference type="EMBL" id="TYA10207.1"/>
    </source>
</evidence>
<protein>
    <submittedName>
        <fullName evidence="1">Uncharacterized protein</fullName>
    </submittedName>
</protein>
<proteinExistence type="predicted"/>
<reference evidence="1 2" key="1">
    <citation type="submission" date="2019-08" db="EMBL/GenBank/DDBJ databases">
        <title>Genome sequencing of Paenibacillus faecis DSM 23593(T).</title>
        <authorList>
            <person name="Kook J.-K."/>
            <person name="Park S.-N."/>
            <person name="Lim Y.K."/>
        </authorList>
    </citation>
    <scope>NUCLEOTIDE SEQUENCE [LARGE SCALE GENOMIC DNA]</scope>
    <source>
        <strain evidence="1 2">DSM 23593</strain>
    </source>
</reference>
<dbReference type="RefSeq" id="WP_148457775.1">
    <property type="nucleotide sequence ID" value="NZ_VSDO01000006.1"/>
</dbReference>
<dbReference type="Proteomes" id="UP000325218">
    <property type="component" value="Unassembled WGS sequence"/>
</dbReference>
<sequence length="66" mass="7627">MKTLFTSYYAETMFNETHPSSQDWRECENNELLAGLYEAYLEPIMSSFYVPRLVRIILKGGGTVLT</sequence>
<organism evidence="1 2">
    <name type="scientific">Paenibacillus faecis</name>
    <dbReference type="NCBI Taxonomy" id="862114"/>
    <lineage>
        <taxon>Bacteria</taxon>
        <taxon>Bacillati</taxon>
        <taxon>Bacillota</taxon>
        <taxon>Bacilli</taxon>
        <taxon>Bacillales</taxon>
        <taxon>Paenibacillaceae</taxon>
        <taxon>Paenibacillus</taxon>
    </lineage>
</organism>
<evidence type="ECO:0000313" key="2">
    <source>
        <dbReference type="Proteomes" id="UP000325218"/>
    </source>
</evidence>